<dbReference type="EMBL" id="JBHMCG010000115">
    <property type="protein sequence ID" value="MFB9575613.1"/>
    <property type="molecule type" value="Genomic_DNA"/>
</dbReference>
<dbReference type="NCBIfam" id="NF035939">
    <property type="entry name" value="TIM_EboE"/>
    <property type="match status" value="1"/>
</dbReference>
<dbReference type="Pfam" id="PF01261">
    <property type="entry name" value="AP_endonuc_2"/>
    <property type="match status" value="1"/>
</dbReference>
<sequence>MRLRHRDGTDVHLAYCTNVHPAEDLAGITAQFDLYALPVRERRGAATLGLGLWLSDATATALDTDPAALARLGADLVARGLETVTFNGFPYRGFHDPVVKHAVYTPDWSDPRRLDHTLRLARILAALLPDTATHGSVSTLPFAWRTPWPTERHDAALRQLDLLAAGLKQIEADTGRVIRVAVEPEPGCVTETVRHTAAVLAATDPERIGVCLDACHLAVAHEDPDEALRALAVHEVPVVKLQASAALCADRPHDPAVRSALAEFVEPRFLHQTREQAPGGSVLGRDDLDDALAEDGGLPGHRPWRVHYHVPLHTEPAPPLSSTRPELRATLRALFAGERALTGHVEVETYTWTVLPEGRRPAGRDGLVDGIAAELAWTEAELNALGLKSAEEHHS</sequence>
<dbReference type="SUPFAM" id="SSF51658">
    <property type="entry name" value="Xylose isomerase-like"/>
    <property type="match status" value="1"/>
</dbReference>
<evidence type="ECO:0000313" key="3">
    <source>
        <dbReference type="Proteomes" id="UP001589710"/>
    </source>
</evidence>
<accession>A0ABV5RCQ2</accession>
<name>A0ABV5RCQ2_9ACTN</name>
<dbReference type="Gene3D" id="3.20.20.150">
    <property type="entry name" value="Divalent-metal-dependent TIM barrel enzymes"/>
    <property type="match status" value="1"/>
</dbReference>
<proteinExistence type="predicted"/>
<dbReference type="RefSeq" id="WP_345514188.1">
    <property type="nucleotide sequence ID" value="NZ_BAAAXD010000027.1"/>
</dbReference>
<evidence type="ECO:0000259" key="1">
    <source>
        <dbReference type="Pfam" id="PF01261"/>
    </source>
</evidence>
<keyword evidence="3" id="KW-1185">Reference proteome</keyword>
<protein>
    <submittedName>
        <fullName evidence="2">Metabolite traffic protein EboE</fullName>
    </submittedName>
</protein>
<feature type="domain" description="Xylose isomerase-like TIM barrel" evidence="1">
    <location>
        <begin position="55"/>
        <end position="239"/>
    </location>
</feature>
<dbReference type="InterPro" id="IPR036237">
    <property type="entry name" value="Xyl_isomerase-like_sf"/>
</dbReference>
<comment type="caution">
    <text evidence="2">The sequence shown here is derived from an EMBL/GenBank/DDBJ whole genome shotgun (WGS) entry which is preliminary data.</text>
</comment>
<organism evidence="2 3">
    <name type="scientific">Streptomyces yanii</name>
    <dbReference type="NCBI Taxonomy" id="78510"/>
    <lineage>
        <taxon>Bacteria</taxon>
        <taxon>Bacillati</taxon>
        <taxon>Actinomycetota</taxon>
        <taxon>Actinomycetes</taxon>
        <taxon>Kitasatosporales</taxon>
        <taxon>Streptomycetaceae</taxon>
        <taxon>Streptomyces</taxon>
    </lineage>
</organism>
<dbReference type="Proteomes" id="UP001589710">
    <property type="component" value="Unassembled WGS sequence"/>
</dbReference>
<gene>
    <name evidence="2" type="primary">eboE</name>
    <name evidence="2" type="ORF">ACFFTL_25880</name>
</gene>
<evidence type="ECO:0000313" key="2">
    <source>
        <dbReference type="EMBL" id="MFB9575613.1"/>
    </source>
</evidence>
<dbReference type="InterPro" id="IPR013022">
    <property type="entry name" value="Xyl_isomerase-like_TIM-brl"/>
</dbReference>
<reference evidence="2 3" key="1">
    <citation type="submission" date="2024-09" db="EMBL/GenBank/DDBJ databases">
        <authorList>
            <person name="Sun Q."/>
            <person name="Mori K."/>
        </authorList>
    </citation>
    <scope>NUCLEOTIDE SEQUENCE [LARGE SCALE GENOMIC DNA]</scope>
    <source>
        <strain evidence="2 3">JCM 3331</strain>
    </source>
</reference>